<organism evidence="1 2">
    <name type="scientific">Crepidotus variabilis</name>
    <dbReference type="NCBI Taxonomy" id="179855"/>
    <lineage>
        <taxon>Eukaryota</taxon>
        <taxon>Fungi</taxon>
        <taxon>Dikarya</taxon>
        <taxon>Basidiomycota</taxon>
        <taxon>Agaricomycotina</taxon>
        <taxon>Agaricomycetes</taxon>
        <taxon>Agaricomycetidae</taxon>
        <taxon>Agaricales</taxon>
        <taxon>Agaricineae</taxon>
        <taxon>Crepidotaceae</taxon>
        <taxon>Crepidotus</taxon>
    </lineage>
</organism>
<dbReference type="OrthoDB" id="4062651at2759"/>
<gene>
    <name evidence="1" type="ORF">CPB83DRAFT_863891</name>
</gene>
<sequence length="127" mass="14782">MGQLTDEAANAQKVLVKMGSRFLRSGRMEYLDGWTTLFELVGQRTMSDEYLIDIRRVLDTILDHLEECKIRACMGISGRTISLIQVKHGKPIYLKIVDFDWAGRAGEVYYPRGAQRQGWLAWTRWQW</sequence>
<comment type="caution">
    <text evidence="1">The sequence shown here is derived from an EMBL/GenBank/DDBJ whole genome shotgun (WGS) entry which is preliminary data.</text>
</comment>
<evidence type="ECO:0000313" key="2">
    <source>
        <dbReference type="Proteomes" id="UP000807306"/>
    </source>
</evidence>
<dbReference type="AlphaFoldDB" id="A0A9P6E5D4"/>
<proteinExistence type="predicted"/>
<dbReference type="EMBL" id="MU157932">
    <property type="protein sequence ID" value="KAF9522839.1"/>
    <property type="molecule type" value="Genomic_DNA"/>
</dbReference>
<protein>
    <submittedName>
        <fullName evidence="1">Uncharacterized protein</fullName>
    </submittedName>
</protein>
<keyword evidence="2" id="KW-1185">Reference proteome</keyword>
<accession>A0A9P6E5D4</accession>
<dbReference type="Proteomes" id="UP000807306">
    <property type="component" value="Unassembled WGS sequence"/>
</dbReference>
<reference evidence="1" key="1">
    <citation type="submission" date="2020-11" db="EMBL/GenBank/DDBJ databases">
        <authorList>
            <consortium name="DOE Joint Genome Institute"/>
            <person name="Ahrendt S."/>
            <person name="Riley R."/>
            <person name="Andreopoulos W."/>
            <person name="Labutti K."/>
            <person name="Pangilinan J."/>
            <person name="Ruiz-Duenas F.J."/>
            <person name="Barrasa J.M."/>
            <person name="Sanchez-Garcia M."/>
            <person name="Camarero S."/>
            <person name="Miyauchi S."/>
            <person name="Serrano A."/>
            <person name="Linde D."/>
            <person name="Babiker R."/>
            <person name="Drula E."/>
            <person name="Ayuso-Fernandez I."/>
            <person name="Pacheco R."/>
            <person name="Padilla G."/>
            <person name="Ferreira P."/>
            <person name="Barriuso J."/>
            <person name="Kellner H."/>
            <person name="Castanera R."/>
            <person name="Alfaro M."/>
            <person name="Ramirez L."/>
            <person name="Pisabarro A.G."/>
            <person name="Kuo A."/>
            <person name="Tritt A."/>
            <person name="Lipzen A."/>
            <person name="He G."/>
            <person name="Yan M."/>
            <person name="Ng V."/>
            <person name="Cullen D."/>
            <person name="Martin F."/>
            <person name="Rosso M.-N."/>
            <person name="Henrissat B."/>
            <person name="Hibbett D."/>
            <person name="Martinez A.T."/>
            <person name="Grigoriev I.V."/>
        </authorList>
    </citation>
    <scope>NUCLEOTIDE SEQUENCE</scope>
    <source>
        <strain evidence="1">CBS 506.95</strain>
    </source>
</reference>
<evidence type="ECO:0000313" key="1">
    <source>
        <dbReference type="EMBL" id="KAF9522839.1"/>
    </source>
</evidence>
<name>A0A9P6E5D4_9AGAR</name>